<evidence type="ECO:0000256" key="3">
    <source>
        <dbReference type="ARBA" id="ARBA00023015"/>
    </source>
</evidence>
<proteinExistence type="inferred from homology"/>
<keyword evidence="4" id="KW-0731">Sigma factor</keyword>
<dbReference type="SUPFAM" id="SSF88659">
    <property type="entry name" value="Sigma3 and sigma4 domains of RNA polymerase sigma factors"/>
    <property type="match status" value="1"/>
</dbReference>
<evidence type="ECO:0000313" key="10">
    <source>
        <dbReference type="EMBL" id="GIH21170.1"/>
    </source>
</evidence>
<sequence length="329" mass="37069">MAVMTRATDTEADDFMQLRPLLFSLAYRMTGSVADSEDILSEAYLRLRRAQQRCTPIDSLRTYLSAVVTRLSIDHLRSARIRRESYFGTWLPEPLVDATESEFNRVELADSLSMAFLVLLETLTPAERAAFLLHDVFEYDYPGIAVIVDKTESNCRQLVTRARRQIATRRPRFDAAKQQRDELARRFFAAVESGDMKPLIQMLSADVVAYGDGGGRGPSLPRPINGRDKVVRLLTAISEAIRQFDLHLEHAHVNGQPGALMKDEQGRLLNVFELDIFDGTVQVVRSVVNPDKLQHLAPLIGPDHPLRRGGPRVLPNRARTDPISRNPED</sequence>
<dbReference type="GO" id="GO:0006352">
    <property type="term" value="P:DNA-templated transcription initiation"/>
    <property type="evidence" value="ECO:0007669"/>
    <property type="project" value="InterPro"/>
</dbReference>
<dbReference type="InterPro" id="IPR014284">
    <property type="entry name" value="RNA_pol_sigma-70_dom"/>
</dbReference>
<dbReference type="GO" id="GO:0000428">
    <property type="term" value="C:DNA-directed RNA polymerase complex"/>
    <property type="evidence" value="ECO:0007669"/>
    <property type="project" value="UniProtKB-KW"/>
</dbReference>
<dbReference type="InterPro" id="IPR013249">
    <property type="entry name" value="RNA_pol_sigma70_r4_t2"/>
</dbReference>
<dbReference type="InterPro" id="IPR037401">
    <property type="entry name" value="SnoaL-like"/>
</dbReference>
<protein>
    <submittedName>
        <fullName evidence="10">DNA-directed RNA polymerase sigma-70 factor</fullName>
    </submittedName>
</protein>
<evidence type="ECO:0000259" key="7">
    <source>
        <dbReference type="Pfam" id="PF04542"/>
    </source>
</evidence>
<evidence type="ECO:0000256" key="2">
    <source>
        <dbReference type="ARBA" id="ARBA00011344"/>
    </source>
</evidence>
<dbReference type="PANTHER" id="PTHR30173">
    <property type="entry name" value="SIGMA 19 FACTOR"/>
    <property type="match status" value="1"/>
</dbReference>
<dbReference type="EMBL" id="BONZ01000118">
    <property type="protein sequence ID" value="GIH21170.1"/>
    <property type="molecule type" value="Genomic_DNA"/>
</dbReference>
<evidence type="ECO:0000259" key="8">
    <source>
        <dbReference type="Pfam" id="PF08281"/>
    </source>
</evidence>
<dbReference type="InterPro" id="IPR007627">
    <property type="entry name" value="RNA_pol_sigma70_r2"/>
</dbReference>
<dbReference type="SUPFAM" id="SSF54427">
    <property type="entry name" value="NTF2-like"/>
    <property type="match status" value="1"/>
</dbReference>
<keyword evidence="3" id="KW-0805">Transcription regulation</keyword>
<gene>
    <name evidence="10" type="ORF">Raf01_93420</name>
</gene>
<comment type="caution">
    <text evidence="10">The sequence shown here is derived from an EMBL/GenBank/DDBJ whole genome shotgun (WGS) entry which is preliminary data.</text>
</comment>
<reference evidence="10" key="1">
    <citation type="submission" date="2021-01" db="EMBL/GenBank/DDBJ databases">
        <title>Whole genome shotgun sequence of Rugosimonospora africana NBRC 104875.</title>
        <authorList>
            <person name="Komaki H."/>
            <person name="Tamura T."/>
        </authorList>
    </citation>
    <scope>NUCLEOTIDE SEQUENCE</scope>
    <source>
        <strain evidence="10">NBRC 104875</strain>
    </source>
</reference>
<evidence type="ECO:0000259" key="9">
    <source>
        <dbReference type="Pfam" id="PF12680"/>
    </source>
</evidence>
<dbReference type="Gene3D" id="1.10.10.10">
    <property type="entry name" value="Winged helix-like DNA-binding domain superfamily/Winged helix DNA-binding domain"/>
    <property type="match status" value="1"/>
</dbReference>
<feature type="domain" description="SnoaL-like" evidence="9">
    <location>
        <begin position="184"/>
        <end position="259"/>
    </location>
</feature>
<dbReference type="GO" id="GO:0003677">
    <property type="term" value="F:DNA binding"/>
    <property type="evidence" value="ECO:0007669"/>
    <property type="project" value="InterPro"/>
</dbReference>
<dbReference type="InterPro" id="IPR052704">
    <property type="entry name" value="ECF_Sigma-70_Domain"/>
</dbReference>
<dbReference type="NCBIfam" id="TIGR02937">
    <property type="entry name" value="sigma70-ECF"/>
    <property type="match status" value="1"/>
</dbReference>
<evidence type="ECO:0000256" key="6">
    <source>
        <dbReference type="SAM" id="MobiDB-lite"/>
    </source>
</evidence>
<dbReference type="Pfam" id="PF04542">
    <property type="entry name" value="Sigma70_r2"/>
    <property type="match status" value="1"/>
</dbReference>
<feature type="domain" description="RNA polymerase sigma-70 region 2" evidence="7">
    <location>
        <begin position="16"/>
        <end position="80"/>
    </location>
</feature>
<dbReference type="InterPro" id="IPR036388">
    <property type="entry name" value="WH-like_DNA-bd_sf"/>
</dbReference>
<keyword evidence="5" id="KW-0804">Transcription</keyword>
<dbReference type="NCBIfam" id="NF007214">
    <property type="entry name" value="PRK09636.1"/>
    <property type="match status" value="1"/>
</dbReference>
<dbReference type="InterPro" id="IPR032710">
    <property type="entry name" value="NTF2-like_dom_sf"/>
</dbReference>
<dbReference type="NCBIfam" id="TIGR02957">
    <property type="entry name" value="SigX4"/>
    <property type="match status" value="1"/>
</dbReference>
<dbReference type="PANTHER" id="PTHR30173:SF36">
    <property type="entry name" value="ECF RNA POLYMERASE SIGMA FACTOR SIGJ"/>
    <property type="match status" value="1"/>
</dbReference>
<evidence type="ECO:0000313" key="11">
    <source>
        <dbReference type="Proteomes" id="UP000642748"/>
    </source>
</evidence>
<keyword evidence="10" id="KW-0240">DNA-directed RNA polymerase</keyword>
<keyword evidence="11" id="KW-1185">Reference proteome</keyword>
<dbReference type="Pfam" id="PF08281">
    <property type="entry name" value="Sigma70_r4_2"/>
    <property type="match status" value="1"/>
</dbReference>
<dbReference type="SUPFAM" id="SSF88946">
    <property type="entry name" value="Sigma2 domain of RNA polymerase sigma factors"/>
    <property type="match status" value="1"/>
</dbReference>
<feature type="domain" description="RNA polymerase sigma factor 70 region 4 type 2" evidence="8">
    <location>
        <begin position="114"/>
        <end position="166"/>
    </location>
</feature>
<evidence type="ECO:0000256" key="5">
    <source>
        <dbReference type="ARBA" id="ARBA00023163"/>
    </source>
</evidence>
<feature type="region of interest" description="Disordered" evidence="6">
    <location>
        <begin position="299"/>
        <end position="329"/>
    </location>
</feature>
<comment type="similarity">
    <text evidence="1">Belongs to the sigma-70 factor family. ECF subfamily.</text>
</comment>
<name>A0A8J3R4H2_9ACTN</name>
<dbReference type="InterPro" id="IPR013324">
    <property type="entry name" value="RNA_pol_sigma_r3/r4-like"/>
</dbReference>
<dbReference type="Proteomes" id="UP000642748">
    <property type="component" value="Unassembled WGS sequence"/>
</dbReference>
<dbReference type="Pfam" id="PF12680">
    <property type="entry name" value="SnoaL_2"/>
    <property type="match status" value="1"/>
</dbReference>
<dbReference type="AlphaFoldDB" id="A0A8J3R4H2"/>
<dbReference type="Gene3D" id="1.10.1740.10">
    <property type="match status" value="1"/>
</dbReference>
<dbReference type="Gene3D" id="3.10.450.50">
    <property type="match status" value="1"/>
</dbReference>
<evidence type="ECO:0000256" key="1">
    <source>
        <dbReference type="ARBA" id="ARBA00010641"/>
    </source>
</evidence>
<comment type="subunit">
    <text evidence="2">Interacts transiently with the RNA polymerase catalytic core formed by RpoA, RpoB, RpoC and RpoZ (2 alpha, 1 beta, 1 beta' and 1 omega subunit) to form the RNA polymerase holoenzyme that can initiate transcription.</text>
</comment>
<dbReference type="InterPro" id="IPR014303">
    <property type="entry name" value="RNA_pol_sigma-70_ECF"/>
</dbReference>
<dbReference type="GO" id="GO:0016987">
    <property type="term" value="F:sigma factor activity"/>
    <property type="evidence" value="ECO:0007669"/>
    <property type="project" value="UniProtKB-KW"/>
</dbReference>
<accession>A0A8J3R4H2</accession>
<organism evidence="10 11">
    <name type="scientific">Rugosimonospora africana</name>
    <dbReference type="NCBI Taxonomy" id="556532"/>
    <lineage>
        <taxon>Bacteria</taxon>
        <taxon>Bacillati</taxon>
        <taxon>Actinomycetota</taxon>
        <taxon>Actinomycetes</taxon>
        <taxon>Micromonosporales</taxon>
        <taxon>Micromonosporaceae</taxon>
        <taxon>Rugosimonospora</taxon>
    </lineage>
</organism>
<evidence type="ECO:0000256" key="4">
    <source>
        <dbReference type="ARBA" id="ARBA00023082"/>
    </source>
</evidence>
<feature type="compositionally biased region" description="Basic and acidic residues" evidence="6">
    <location>
        <begin position="318"/>
        <end position="329"/>
    </location>
</feature>
<dbReference type="InterPro" id="IPR013325">
    <property type="entry name" value="RNA_pol_sigma_r2"/>
</dbReference>